<keyword evidence="6" id="KW-0808">Transferase</keyword>
<evidence type="ECO:0000256" key="12">
    <source>
        <dbReference type="ARBA" id="ARBA00031213"/>
    </source>
</evidence>
<comment type="similarity">
    <text evidence="14">Belongs to the methylthiotransferase family. MtaB subfamily.</text>
</comment>
<evidence type="ECO:0000313" key="20">
    <source>
        <dbReference type="Proteomes" id="UP000657006"/>
    </source>
</evidence>
<keyword evidence="8" id="KW-0819">tRNA processing</keyword>
<proteinExistence type="inferred from homology"/>
<dbReference type="SFLD" id="SFLDG01061">
    <property type="entry name" value="methylthiotransferase"/>
    <property type="match status" value="1"/>
</dbReference>
<keyword evidence="4" id="KW-0004">4Fe-4S</keyword>
<evidence type="ECO:0000259" key="17">
    <source>
        <dbReference type="PROSITE" id="PS51449"/>
    </source>
</evidence>
<dbReference type="InterPro" id="IPR005839">
    <property type="entry name" value="Methylthiotransferase"/>
</dbReference>
<comment type="catalytic activity">
    <reaction evidence="13">
        <text>N(6)-L-threonylcarbamoyladenosine(37) in tRNA + (sulfur carrier)-SH + AH2 + 2 S-adenosyl-L-methionine = 2-methylsulfanyl-N(6)-L-threonylcarbamoyladenosine(37) in tRNA + (sulfur carrier)-H + 5'-deoxyadenosine + L-methionine + A + S-adenosyl-L-homocysteine + 2 H(+)</text>
        <dbReference type="Rhea" id="RHEA:37075"/>
        <dbReference type="Rhea" id="RHEA-COMP:10163"/>
        <dbReference type="Rhea" id="RHEA-COMP:11092"/>
        <dbReference type="Rhea" id="RHEA-COMP:14737"/>
        <dbReference type="Rhea" id="RHEA-COMP:14739"/>
        <dbReference type="ChEBI" id="CHEBI:13193"/>
        <dbReference type="ChEBI" id="CHEBI:15378"/>
        <dbReference type="ChEBI" id="CHEBI:17319"/>
        <dbReference type="ChEBI" id="CHEBI:17499"/>
        <dbReference type="ChEBI" id="CHEBI:29917"/>
        <dbReference type="ChEBI" id="CHEBI:57844"/>
        <dbReference type="ChEBI" id="CHEBI:57856"/>
        <dbReference type="ChEBI" id="CHEBI:59789"/>
        <dbReference type="ChEBI" id="CHEBI:64428"/>
        <dbReference type="ChEBI" id="CHEBI:74418"/>
        <dbReference type="ChEBI" id="CHEBI:74420"/>
        <dbReference type="EC" id="2.8.4.5"/>
    </reaction>
</comment>
<sequence>MRVACCTLGCKVNQYESQTVLDRFAEHEYRIVDFSDFADVYIINTCTVTQIAARKSRQMIHRARKHNPNAVIAAMGCYIHKDEGQILDGIVDVAVGNRDKMNILSLVEDCQRQRGLRVPGTPEASENRRGPRRGPGREQTRAFLKVQDGCRQYCSYCIIPYVRGPLASKEPYQAVAEARDFAEAGYKEIVLTGIHLSSYGKDLEKPSSLAELIGLLGQIEGLHRIRLGSLEPRMITQSFLDSVGGTRTLCPHFHLSLQSGSAATLSQMNRKYTPDEYGKAVDLLRATYADAAVTTDVIVGFPGETEAEFLASADFVRTIGFAHVHVFKYSRMEGTKAAERPDQIPEEEKQRRSEEMLRIADEGSRHYLTKYIGAVKEVLVEEYHVDGKYWEGYTDNYIKVRIPAEDGYDWRNQLLHIKLESMDVRQHDYYMWGVTV</sequence>
<evidence type="ECO:0000256" key="2">
    <source>
        <dbReference type="ARBA" id="ARBA00002399"/>
    </source>
</evidence>
<keyword evidence="20" id="KW-1185">Reference proteome</keyword>
<dbReference type="GO" id="GO:0051539">
    <property type="term" value="F:4 iron, 4 sulfur cluster binding"/>
    <property type="evidence" value="ECO:0007669"/>
    <property type="project" value="UniProtKB-KW"/>
</dbReference>
<dbReference type="InterPro" id="IPR006638">
    <property type="entry name" value="Elp3/MiaA/NifB-like_rSAM"/>
</dbReference>
<reference evidence="19" key="1">
    <citation type="submission" date="2020-08" db="EMBL/GenBank/DDBJ databases">
        <title>Genome public.</title>
        <authorList>
            <person name="Liu C."/>
            <person name="Sun Q."/>
        </authorList>
    </citation>
    <scope>NUCLEOTIDE SEQUENCE</scope>
    <source>
        <strain evidence="19">NSJ-32</strain>
    </source>
</reference>
<dbReference type="SFLD" id="SFLDG01082">
    <property type="entry name" value="B12-binding_domain_containing"/>
    <property type="match status" value="1"/>
</dbReference>
<dbReference type="InterPro" id="IPR005840">
    <property type="entry name" value="Ribosomal_uS12_MeSTrfase_RimO"/>
</dbReference>
<keyword evidence="5" id="KW-0963">Cytoplasm</keyword>
<feature type="region of interest" description="Disordered" evidence="16">
    <location>
        <begin position="114"/>
        <end position="139"/>
    </location>
</feature>
<evidence type="ECO:0000256" key="5">
    <source>
        <dbReference type="ARBA" id="ARBA00022490"/>
    </source>
</evidence>
<dbReference type="Pfam" id="PF00919">
    <property type="entry name" value="UPF0004"/>
    <property type="match status" value="1"/>
</dbReference>
<evidence type="ECO:0000256" key="16">
    <source>
        <dbReference type="SAM" id="MobiDB-lite"/>
    </source>
</evidence>
<dbReference type="EMBL" id="JACRSQ010000001">
    <property type="protein sequence ID" value="MBC8542027.1"/>
    <property type="molecule type" value="Genomic_DNA"/>
</dbReference>
<accession>A0A926HVU6</accession>
<dbReference type="Gene3D" id="3.80.30.20">
    <property type="entry name" value="tm_1862 like domain"/>
    <property type="match status" value="1"/>
</dbReference>
<keyword evidence="11" id="KW-0411">Iron-sulfur</keyword>
<dbReference type="PANTHER" id="PTHR43837">
    <property type="entry name" value="RIBOSOMAL PROTEIN S12 METHYLTHIOTRANSFERASE RIMO"/>
    <property type="match status" value="1"/>
</dbReference>
<comment type="cofactor">
    <cofactor evidence="1">
        <name>[4Fe-4S] cluster</name>
        <dbReference type="ChEBI" id="CHEBI:49883"/>
    </cofactor>
</comment>
<evidence type="ECO:0000256" key="15">
    <source>
        <dbReference type="ARBA" id="ARBA00069898"/>
    </source>
</evidence>
<dbReference type="InterPro" id="IPR023404">
    <property type="entry name" value="rSAM_horseshoe"/>
</dbReference>
<feature type="domain" description="Radical SAM core" evidence="18">
    <location>
        <begin position="136"/>
        <end position="366"/>
    </location>
</feature>
<dbReference type="GO" id="GO:0046872">
    <property type="term" value="F:metal ion binding"/>
    <property type="evidence" value="ECO:0007669"/>
    <property type="project" value="UniProtKB-KW"/>
</dbReference>
<dbReference type="SMART" id="SM00729">
    <property type="entry name" value="Elp3"/>
    <property type="match status" value="1"/>
</dbReference>
<dbReference type="Pfam" id="PF04055">
    <property type="entry name" value="Radical_SAM"/>
    <property type="match status" value="1"/>
</dbReference>
<evidence type="ECO:0000256" key="6">
    <source>
        <dbReference type="ARBA" id="ARBA00022679"/>
    </source>
</evidence>
<evidence type="ECO:0000256" key="1">
    <source>
        <dbReference type="ARBA" id="ARBA00001966"/>
    </source>
</evidence>
<evidence type="ECO:0000256" key="3">
    <source>
        <dbReference type="ARBA" id="ARBA00013273"/>
    </source>
</evidence>
<dbReference type="InterPro" id="IPR006467">
    <property type="entry name" value="MiaB-like_bact"/>
</dbReference>
<keyword evidence="7" id="KW-0949">S-adenosyl-L-methionine</keyword>
<dbReference type="PROSITE" id="PS01278">
    <property type="entry name" value="MTTASE_RADICAL"/>
    <property type="match status" value="1"/>
</dbReference>
<dbReference type="PANTHER" id="PTHR43837:SF1">
    <property type="entry name" value="RIBOSOMAL PROTEIN US12 METHYLTHIOTRANSFERASE RIMO"/>
    <property type="match status" value="1"/>
</dbReference>
<feature type="compositionally biased region" description="Basic and acidic residues" evidence="16">
    <location>
        <begin position="125"/>
        <end position="139"/>
    </location>
</feature>
<dbReference type="Proteomes" id="UP000657006">
    <property type="component" value="Unassembled WGS sequence"/>
</dbReference>
<dbReference type="NCBIfam" id="TIGR01579">
    <property type="entry name" value="MiaB-like-C"/>
    <property type="match status" value="1"/>
</dbReference>
<dbReference type="FunFam" id="3.40.50.12160:FF:000004">
    <property type="entry name" value="Threonylcarbamoyladenosine tRNA methylthiotransferase MtaB"/>
    <property type="match status" value="1"/>
</dbReference>
<dbReference type="SUPFAM" id="SSF102114">
    <property type="entry name" value="Radical SAM enzymes"/>
    <property type="match status" value="1"/>
</dbReference>
<evidence type="ECO:0000256" key="8">
    <source>
        <dbReference type="ARBA" id="ARBA00022694"/>
    </source>
</evidence>
<evidence type="ECO:0000256" key="10">
    <source>
        <dbReference type="ARBA" id="ARBA00023004"/>
    </source>
</evidence>
<dbReference type="InterPro" id="IPR020612">
    <property type="entry name" value="Methylthiotransferase_CS"/>
</dbReference>
<evidence type="ECO:0000256" key="14">
    <source>
        <dbReference type="ARBA" id="ARBA00061574"/>
    </source>
</evidence>
<dbReference type="InterPro" id="IPR013848">
    <property type="entry name" value="Methylthiotransferase_N"/>
</dbReference>
<dbReference type="GO" id="GO:0035599">
    <property type="term" value="F:aspartic acid methylthiotransferase activity"/>
    <property type="evidence" value="ECO:0007669"/>
    <property type="project" value="TreeGrafter"/>
</dbReference>
<dbReference type="InterPro" id="IPR007197">
    <property type="entry name" value="rSAM"/>
</dbReference>
<keyword evidence="10" id="KW-0408">Iron</keyword>
<dbReference type="InterPro" id="IPR034557">
    <property type="entry name" value="ThrcA_tRNA_MEthiotransferase"/>
</dbReference>
<evidence type="ECO:0000313" key="19">
    <source>
        <dbReference type="EMBL" id="MBC8542027.1"/>
    </source>
</evidence>
<comment type="caution">
    <text evidence="19">The sequence shown here is derived from an EMBL/GenBank/DDBJ whole genome shotgun (WGS) entry which is preliminary data.</text>
</comment>
<protein>
    <recommendedName>
        <fullName evidence="15">Threonylcarbamoyladenosine tRNA methylthiotransferase MtaB</fullName>
        <ecNumber evidence="3">2.8.4.5</ecNumber>
    </recommendedName>
    <alternativeName>
        <fullName evidence="12">tRNA-t(6)A37 methylthiotransferase</fullName>
    </alternativeName>
</protein>
<evidence type="ECO:0000259" key="18">
    <source>
        <dbReference type="PROSITE" id="PS51918"/>
    </source>
</evidence>
<dbReference type="FunFam" id="3.80.30.20:FF:000001">
    <property type="entry name" value="tRNA-2-methylthio-N(6)-dimethylallyladenosine synthase 2"/>
    <property type="match status" value="1"/>
</dbReference>
<evidence type="ECO:0000256" key="11">
    <source>
        <dbReference type="ARBA" id="ARBA00023014"/>
    </source>
</evidence>
<dbReference type="Gene3D" id="3.40.50.12160">
    <property type="entry name" value="Methylthiotransferase, N-terminal domain"/>
    <property type="match status" value="1"/>
</dbReference>
<name>A0A926HVU6_9FIRM</name>
<dbReference type="InterPro" id="IPR038135">
    <property type="entry name" value="Methylthiotransferase_N_sf"/>
</dbReference>
<keyword evidence="9" id="KW-0479">Metal-binding</keyword>
<dbReference type="SFLD" id="SFLDS00029">
    <property type="entry name" value="Radical_SAM"/>
    <property type="match status" value="1"/>
</dbReference>
<dbReference type="SFLD" id="SFLDF00295">
    <property type="entry name" value="threonylcarbamoyladenosine_tRN"/>
    <property type="match status" value="1"/>
</dbReference>
<evidence type="ECO:0000256" key="7">
    <source>
        <dbReference type="ARBA" id="ARBA00022691"/>
    </source>
</evidence>
<dbReference type="PROSITE" id="PS51918">
    <property type="entry name" value="RADICAL_SAM"/>
    <property type="match status" value="1"/>
</dbReference>
<dbReference type="GO" id="GO:0035598">
    <property type="term" value="F:tRNA (N(6)-L-threonylcarbamoyladenosine(37)-C(2))-methylthiotransferase activity"/>
    <property type="evidence" value="ECO:0007669"/>
    <property type="project" value="UniProtKB-EC"/>
</dbReference>
<evidence type="ECO:0000256" key="9">
    <source>
        <dbReference type="ARBA" id="ARBA00022723"/>
    </source>
</evidence>
<dbReference type="GO" id="GO:0005829">
    <property type="term" value="C:cytosol"/>
    <property type="evidence" value="ECO:0007669"/>
    <property type="project" value="TreeGrafter"/>
</dbReference>
<dbReference type="AlphaFoldDB" id="A0A926HVU6"/>
<dbReference type="InterPro" id="IPR058240">
    <property type="entry name" value="rSAM_sf"/>
</dbReference>
<gene>
    <name evidence="19" type="primary">mtaB</name>
    <name evidence="19" type="ORF">H8730_00485</name>
</gene>
<organism evidence="19 20">
    <name type="scientific">Bianquea renquensis</name>
    <dbReference type="NCBI Taxonomy" id="2763661"/>
    <lineage>
        <taxon>Bacteria</taxon>
        <taxon>Bacillati</taxon>
        <taxon>Bacillota</taxon>
        <taxon>Clostridia</taxon>
        <taxon>Eubacteriales</taxon>
        <taxon>Bianqueaceae</taxon>
        <taxon>Bianquea</taxon>
    </lineage>
</organism>
<evidence type="ECO:0000256" key="4">
    <source>
        <dbReference type="ARBA" id="ARBA00022485"/>
    </source>
</evidence>
<dbReference type="EC" id="2.8.4.5" evidence="3"/>
<feature type="domain" description="MTTase N-terminal" evidence="17">
    <location>
        <begin position="1"/>
        <end position="112"/>
    </location>
</feature>
<dbReference type="NCBIfam" id="TIGR00089">
    <property type="entry name" value="MiaB/RimO family radical SAM methylthiotransferase"/>
    <property type="match status" value="1"/>
</dbReference>
<dbReference type="PROSITE" id="PS51449">
    <property type="entry name" value="MTTASE_N"/>
    <property type="match status" value="1"/>
</dbReference>
<evidence type="ECO:0000256" key="13">
    <source>
        <dbReference type="ARBA" id="ARBA00051661"/>
    </source>
</evidence>
<comment type="function">
    <text evidence="2">Catalyzes the methylthiolation of N6-threonylcarbamoyladenosine (t(6)A), leading to the formation of 2-methylthio-N6-threonylcarbamoyladenosine (ms(2)t(6)A) at position 37 in tRNAs that read codons beginning with adenine.</text>
</comment>